<feature type="region of interest" description="Disordered" evidence="1">
    <location>
        <begin position="110"/>
        <end position="135"/>
    </location>
</feature>
<protein>
    <submittedName>
        <fullName evidence="3">Uncharacterized protein</fullName>
    </submittedName>
</protein>
<dbReference type="EMBL" id="ML979134">
    <property type="protein sequence ID" value="KAF1917255.1"/>
    <property type="molecule type" value="Genomic_DNA"/>
</dbReference>
<name>A0A6A5QNL2_AMPQU</name>
<organism evidence="3 4">
    <name type="scientific">Ampelomyces quisqualis</name>
    <name type="common">Powdery mildew agent</name>
    <dbReference type="NCBI Taxonomy" id="50730"/>
    <lineage>
        <taxon>Eukaryota</taxon>
        <taxon>Fungi</taxon>
        <taxon>Dikarya</taxon>
        <taxon>Ascomycota</taxon>
        <taxon>Pezizomycotina</taxon>
        <taxon>Dothideomycetes</taxon>
        <taxon>Pleosporomycetidae</taxon>
        <taxon>Pleosporales</taxon>
        <taxon>Pleosporineae</taxon>
        <taxon>Phaeosphaeriaceae</taxon>
        <taxon>Ampelomyces</taxon>
    </lineage>
</organism>
<dbReference type="AlphaFoldDB" id="A0A6A5QNL2"/>
<proteinExistence type="predicted"/>
<keyword evidence="2" id="KW-0472">Membrane</keyword>
<gene>
    <name evidence="3" type="ORF">BDU57DRAFT_536962</name>
</gene>
<evidence type="ECO:0000313" key="3">
    <source>
        <dbReference type="EMBL" id="KAF1917255.1"/>
    </source>
</evidence>
<dbReference type="OrthoDB" id="3692492at2759"/>
<evidence type="ECO:0000256" key="2">
    <source>
        <dbReference type="SAM" id="Phobius"/>
    </source>
</evidence>
<keyword evidence="2" id="KW-1133">Transmembrane helix</keyword>
<evidence type="ECO:0000256" key="1">
    <source>
        <dbReference type="SAM" id="MobiDB-lite"/>
    </source>
</evidence>
<dbReference type="Proteomes" id="UP000800096">
    <property type="component" value="Unassembled WGS sequence"/>
</dbReference>
<keyword evidence="4" id="KW-1185">Reference proteome</keyword>
<feature type="transmembrane region" description="Helical" evidence="2">
    <location>
        <begin position="64"/>
        <end position="86"/>
    </location>
</feature>
<sequence>MAESPTARSKLTNHRTILFCLSLLLIELALSLTLTSLSLSKFTTWYRNTHALHRTTSLPIHTALFTATCAPPCVSLGMCAAAAYYWRKKREHGQYAATMRRRGRGYWNDPRDEADGEREREARVWNEVGQEEEEGAKKIDTTQASAMVALGRSGSVKTCGNDEVTKRGVGDIWLRGSGSVLRRSEEIEMQTRDTR</sequence>
<keyword evidence="2" id="KW-0812">Transmembrane</keyword>
<accession>A0A6A5QNL2</accession>
<reference evidence="3" key="1">
    <citation type="journal article" date="2020" name="Stud. Mycol.">
        <title>101 Dothideomycetes genomes: a test case for predicting lifestyles and emergence of pathogens.</title>
        <authorList>
            <person name="Haridas S."/>
            <person name="Albert R."/>
            <person name="Binder M."/>
            <person name="Bloem J."/>
            <person name="Labutti K."/>
            <person name="Salamov A."/>
            <person name="Andreopoulos B."/>
            <person name="Baker S."/>
            <person name="Barry K."/>
            <person name="Bills G."/>
            <person name="Bluhm B."/>
            <person name="Cannon C."/>
            <person name="Castanera R."/>
            <person name="Culley D."/>
            <person name="Daum C."/>
            <person name="Ezra D."/>
            <person name="Gonzalez J."/>
            <person name="Henrissat B."/>
            <person name="Kuo A."/>
            <person name="Liang C."/>
            <person name="Lipzen A."/>
            <person name="Lutzoni F."/>
            <person name="Magnuson J."/>
            <person name="Mondo S."/>
            <person name="Nolan M."/>
            <person name="Ohm R."/>
            <person name="Pangilinan J."/>
            <person name="Park H.-J."/>
            <person name="Ramirez L."/>
            <person name="Alfaro M."/>
            <person name="Sun H."/>
            <person name="Tritt A."/>
            <person name="Yoshinaga Y."/>
            <person name="Zwiers L.-H."/>
            <person name="Turgeon B."/>
            <person name="Goodwin S."/>
            <person name="Spatafora J."/>
            <person name="Crous P."/>
            <person name="Grigoriev I."/>
        </authorList>
    </citation>
    <scope>NUCLEOTIDE SEQUENCE</scope>
    <source>
        <strain evidence="3">HMLAC05119</strain>
    </source>
</reference>
<feature type="compositionally biased region" description="Basic and acidic residues" evidence="1">
    <location>
        <begin position="110"/>
        <end position="124"/>
    </location>
</feature>
<evidence type="ECO:0000313" key="4">
    <source>
        <dbReference type="Proteomes" id="UP000800096"/>
    </source>
</evidence>